<dbReference type="AlphaFoldDB" id="A0A2C5Y1U2"/>
<dbReference type="FunFam" id="3.20.20.100:FF:000002">
    <property type="entry name" value="2,5-diketo-D-gluconic acid reductase A"/>
    <property type="match status" value="1"/>
</dbReference>
<evidence type="ECO:0000256" key="4">
    <source>
        <dbReference type="PIRSR" id="PIRSR000097-3"/>
    </source>
</evidence>
<name>A0A2C5Y1U2_9HYPO</name>
<sequence>MTSHGTVTLNSGHAMPQLGYGTWQADGDSVSQGVYTALETGYRHLDLAKVYGNQRQVGQGLRRALDEIAGLKRQDIFITSKLWNNSHRPDLVQAALDDTLAELGLDYLDLYLIHWPVAFKAGQDLFPKDSNNQLPKSKTRSIGVSNFSIPHLEAIIKDSGVVPAVNQIERHPRLPDSALVNFCSANKIIITAYSAFGNNSLGLPLLVDAPEIRAAAQKLSKAHPPTTITPAQLILAWSQKGGHVVIPKSVTPDRIRENFVHVELDADATAAIEQLAKTPQRFNIPIQYNPKWNVDVFGDDKEKDAATKVVINV</sequence>
<evidence type="ECO:0000256" key="3">
    <source>
        <dbReference type="PIRSR" id="PIRSR000097-2"/>
    </source>
</evidence>
<evidence type="ECO:0000313" key="7">
    <source>
        <dbReference type="Proteomes" id="UP000226192"/>
    </source>
</evidence>
<dbReference type="PRINTS" id="PR00069">
    <property type="entry name" value="ALDKETRDTASE"/>
</dbReference>
<dbReference type="Pfam" id="PF00248">
    <property type="entry name" value="Aldo_ket_red"/>
    <property type="match status" value="1"/>
</dbReference>
<feature type="domain" description="NADP-dependent oxidoreductase" evidence="5">
    <location>
        <begin position="18"/>
        <end position="276"/>
    </location>
</feature>
<dbReference type="InterPro" id="IPR036812">
    <property type="entry name" value="NAD(P)_OxRdtase_dom_sf"/>
</dbReference>
<keyword evidence="1" id="KW-0560">Oxidoreductase</keyword>
<keyword evidence="7" id="KW-1185">Reference proteome</keyword>
<evidence type="ECO:0000256" key="2">
    <source>
        <dbReference type="PIRSR" id="PIRSR000097-1"/>
    </source>
</evidence>
<dbReference type="InterPro" id="IPR018170">
    <property type="entry name" value="Aldo/ket_reductase_CS"/>
</dbReference>
<evidence type="ECO:0000313" key="6">
    <source>
        <dbReference type="EMBL" id="PHH61623.1"/>
    </source>
</evidence>
<dbReference type="PANTHER" id="PTHR11732">
    <property type="entry name" value="ALDO/KETO REDUCTASE"/>
    <property type="match status" value="1"/>
</dbReference>
<feature type="binding site" evidence="3">
    <location>
        <position position="114"/>
    </location>
    <ligand>
        <name>substrate</name>
    </ligand>
</feature>
<gene>
    <name evidence="6" type="ORF">CDD81_8138</name>
</gene>
<dbReference type="GO" id="GO:0016616">
    <property type="term" value="F:oxidoreductase activity, acting on the CH-OH group of donors, NAD or NADP as acceptor"/>
    <property type="evidence" value="ECO:0007669"/>
    <property type="project" value="UniProtKB-ARBA"/>
</dbReference>
<reference evidence="6 7" key="1">
    <citation type="submission" date="2017-06" db="EMBL/GenBank/DDBJ databases">
        <title>Ant-infecting Ophiocordyceps genomes reveal a high diversity of potential behavioral manipulation genes and a possible major role for enterotoxins.</title>
        <authorList>
            <person name="De Bekker C."/>
            <person name="Evans H.C."/>
            <person name="Brachmann A."/>
            <person name="Hughes D.P."/>
        </authorList>
    </citation>
    <scope>NUCLEOTIDE SEQUENCE [LARGE SCALE GENOMIC DNA]</scope>
    <source>
        <strain evidence="6 7">Map64</strain>
    </source>
</reference>
<evidence type="ECO:0000256" key="1">
    <source>
        <dbReference type="ARBA" id="ARBA00023002"/>
    </source>
</evidence>
<protein>
    <recommendedName>
        <fullName evidence="5">NADP-dependent oxidoreductase domain-containing protein</fullName>
    </recommendedName>
</protein>
<feature type="active site" description="Proton donor" evidence="2">
    <location>
        <position position="51"/>
    </location>
</feature>
<feature type="site" description="Lowers pKa of active site Tyr" evidence="4">
    <location>
        <position position="81"/>
    </location>
</feature>
<dbReference type="STRING" id="1399860.A0A2C5Y1U2"/>
<dbReference type="InterPro" id="IPR023210">
    <property type="entry name" value="NADP_OxRdtase_dom"/>
</dbReference>
<dbReference type="PIRSF" id="PIRSF000097">
    <property type="entry name" value="AKR"/>
    <property type="match status" value="1"/>
</dbReference>
<dbReference type="SUPFAM" id="SSF51430">
    <property type="entry name" value="NAD(P)-linked oxidoreductase"/>
    <property type="match status" value="1"/>
</dbReference>
<evidence type="ECO:0000259" key="5">
    <source>
        <dbReference type="Pfam" id="PF00248"/>
    </source>
</evidence>
<comment type="caution">
    <text evidence="6">The sequence shown here is derived from an EMBL/GenBank/DDBJ whole genome shotgun (WGS) entry which is preliminary data.</text>
</comment>
<proteinExistence type="predicted"/>
<dbReference type="Gene3D" id="3.20.20.100">
    <property type="entry name" value="NADP-dependent oxidoreductase domain"/>
    <property type="match status" value="1"/>
</dbReference>
<dbReference type="Proteomes" id="UP000226192">
    <property type="component" value="Unassembled WGS sequence"/>
</dbReference>
<dbReference type="PROSITE" id="PS00798">
    <property type="entry name" value="ALDOKETO_REDUCTASE_1"/>
    <property type="match status" value="1"/>
</dbReference>
<accession>A0A2C5Y1U2</accession>
<organism evidence="6 7">
    <name type="scientific">Ophiocordyceps australis</name>
    <dbReference type="NCBI Taxonomy" id="1399860"/>
    <lineage>
        <taxon>Eukaryota</taxon>
        <taxon>Fungi</taxon>
        <taxon>Dikarya</taxon>
        <taxon>Ascomycota</taxon>
        <taxon>Pezizomycotina</taxon>
        <taxon>Sordariomycetes</taxon>
        <taxon>Hypocreomycetidae</taxon>
        <taxon>Hypocreales</taxon>
        <taxon>Ophiocordycipitaceae</taxon>
        <taxon>Ophiocordyceps</taxon>
    </lineage>
</organism>
<dbReference type="OrthoDB" id="416253at2759"/>
<dbReference type="EMBL" id="NJET01000098">
    <property type="protein sequence ID" value="PHH61623.1"/>
    <property type="molecule type" value="Genomic_DNA"/>
</dbReference>
<dbReference type="InterPro" id="IPR020471">
    <property type="entry name" value="AKR"/>
</dbReference>